<gene>
    <name evidence="3" type="ORF">LCGC14_0435160</name>
</gene>
<feature type="coiled-coil region" evidence="1">
    <location>
        <begin position="48"/>
        <end position="104"/>
    </location>
</feature>
<reference evidence="3" key="1">
    <citation type="journal article" date="2015" name="Nature">
        <title>Complex archaea that bridge the gap between prokaryotes and eukaryotes.</title>
        <authorList>
            <person name="Spang A."/>
            <person name="Saw J.H."/>
            <person name="Jorgensen S.L."/>
            <person name="Zaremba-Niedzwiedzka K."/>
            <person name="Martijn J."/>
            <person name="Lind A.E."/>
            <person name="van Eijk R."/>
            <person name="Schleper C."/>
            <person name="Guy L."/>
            <person name="Ettema T.J."/>
        </authorList>
    </citation>
    <scope>NUCLEOTIDE SEQUENCE</scope>
</reference>
<keyword evidence="2" id="KW-0812">Transmembrane</keyword>
<keyword evidence="2" id="KW-1133">Transmembrane helix</keyword>
<proteinExistence type="predicted"/>
<organism evidence="3">
    <name type="scientific">marine sediment metagenome</name>
    <dbReference type="NCBI Taxonomy" id="412755"/>
    <lineage>
        <taxon>unclassified sequences</taxon>
        <taxon>metagenomes</taxon>
        <taxon>ecological metagenomes</taxon>
    </lineage>
</organism>
<name>A0A0F9STF4_9ZZZZ</name>
<accession>A0A0F9STF4</accession>
<evidence type="ECO:0000256" key="2">
    <source>
        <dbReference type="SAM" id="Phobius"/>
    </source>
</evidence>
<feature type="transmembrane region" description="Helical" evidence="2">
    <location>
        <begin position="12"/>
        <end position="30"/>
    </location>
</feature>
<keyword evidence="1" id="KW-0175">Coiled coil</keyword>
<comment type="caution">
    <text evidence="3">The sequence shown here is derived from an EMBL/GenBank/DDBJ whole genome shotgun (WGS) entry which is preliminary data.</text>
</comment>
<evidence type="ECO:0000256" key="1">
    <source>
        <dbReference type="SAM" id="Coils"/>
    </source>
</evidence>
<sequence length="109" mass="12400">MKINDLTVGKRIVISLIGPIIIGVMALGGYKIVLQATAETVKGHTTKLARLELDNVKVKEQIPAIKEDISEIKDTIKEQRIEFRESLREQKTDMNRNMDIILTEIRNSR</sequence>
<evidence type="ECO:0000313" key="3">
    <source>
        <dbReference type="EMBL" id="KKN70069.1"/>
    </source>
</evidence>
<protein>
    <submittedName>
        <fullName evidence="3">Uncharacterized protein</fullName>
    </submittedName>
</protein>
<dbReference type="EMBL" id="LAZR01000412">
    <property type="protein sequence ID" value="KKN70069.1"/>
    <property type="molecule type" value="Genomic_DNA"/>
</dbReference>
<dbReference type="AlphaFoldDB" id="A0A0F9STF4"/>
<keyword evidence="2" id="KW-0472">Membrane</keyword>